<dbReference type="Proteomes" id="UP001315686">
    <property type="component" value="Unassembled WGS sequence"/>
</dbReference>
<reference evidence="2 3" key="1">
    <citation type="journal article" date="2021" name="Arch. Microbiol.">
        <title>Harenicola maris gen. nov., sp. nov. isolated from the Sea of Japan shallow sediments.</title>
        <authorList>
            <person name="Romanenko L.A."/>
            <person name="Kurilenko V.V."/>
            <person name="Chernysheva N.Y."/>
            <person name="Tekutyeva L.A."/>
            <person name="Velansky P.V."/>
            <person name="Svetashev V.I."/>
            <person name="Isaeva M.P."/>
        </authorList>
    </citation>
    <scope>NUCLEOTIDE SEQUENCE [LARGE SCALE GENOMIC DNA]</scope>
    <source>
        <strain evidence="2 3">KMM 3653</strain>
    </source>
</reference>
<gene>
    <name evidence="2" type="ORF">IV417_15275</name>
</gene>
<name>A0AAP2G4W7_9RHOB</name>
<dbReference type="AlphaFoldDB" id="A0AAP2G4W7"/>
<sequence>MIRARILSLLACVLLAVTSIGFGVARGQADVAGQVVLCSGHGFAMVQVDANGEAIGHPQLCPDCAAVFFADTSDAFAPFAAPLRHAVPGDVAAEGARPRGAGRFLRPLGRAPPVLI</sequence>
<dbReference type="EMBL" id="JADQAZ010000003">
    <property type="protein sequence ID" value="MBT0958750.1"/>
    <property type="molecule type" value="Genomic_DNA"/>
</dbReference>
<feature type="signal peptide" evidence="1">
    <location>
        <begin position="1"/>
        <end position="25"/>
    </location>
</feature>
<keyword evidence="3" id="KW-1185">Reference proteome</keyword>
<evidence type="ECO:0008006" key="4">
    <source>
        <dbReference type="Google" id="ProtNLM"/>
    </source>
</evidence>
<dbReference type="RefSeq" id="WP_327794971.1">
    <property type="nucleotide sequence ID" value="NZ_JADQAZ010000003.1"/>
</dbReference>
<proteinExistence type="predicted"/>
<feature type="chain" id="PRO_5042938092" description="DUF2946 domain-containing protein" evidence="1">
    <location>
        <begin position="26"/>
        <end position="116"/>
    </location>
</feature>
<organism evidence="2 3">
    <name type="scientific">Harenicola maris</name>
    <dbReference type="NCBI Taxonomy" id="2841044"/>
    <lineage>
        <taxon>Bacteria</taxon>
        <taxon>Pseudomonadati</taxon>
        <taxon>Pseudomonadota</taxon>
        <taxon>Alphaproteobacteria</taxon>
        <taxon>Rhodobacterales</taxon>
        <taxon>Paracoccaceae</taxon>
        <taxon>Harenicola</taxon>
    </lineage>
</organism>
<accession>A0AAP2G4W7</accession>
<evidence type="ECO:0000313" key="2">
    <source>
        <dbReference type="EMBL" id="MBT0958750.1"/>
    </source>
</evidence>
<comment type="caution">
    <text evidence="2">The sequence shown here is derived from an EMBL/GenBank/DDBJ whole genome shotgun (WGS) entry which is preliminary data.</text>
</comment>
<evidence type="ECO:0000313" key="3">
    <source>
        <dbReference type="Proteomes" id="UP001315686"/>
    </source>
</evidence>
<keyword evidence="1" id="KW-0732">Signal</keyword>
<protein>
    <recommendedName>
        <fullName evidence="4">DUF2946 domain-containing protein</fullName>
    </recommendedName>
</protein>
<evidence type="ECO:0000256" key="1">
    <source>
        <dbReference type="SAM" id="SignalP"/>
    </source>
</evidence>